<feature type="compositionally biased region" description="Low complexity" evidence="1">
    <location>
        <begin position="47"/>
        <end position="56"/>
    </location>
</feature>
<keyword evidence="3" id="KW-1185">Reference proteome</keyword>
<evidence type="ECO:0000313" key="2">
    <source>
        <dbReference type="EMBL" id="MUN39192.1"/>
    </source>
</evidence>
<dbReference type="RefSeq" id="WP_156218350.1">
    <property type="nucleotide sequence ID" value="NZ_WOFH01000007.1"/>
</dbReference>
<organism evidence="2 3">
    <name type="scientific">Actinomadura litoris</name>
    <dbReference type="NCBI Taxonomy" id="2678616"/>
    <lineage>
        <taxon>Bacteria</taxon>
        <taxon>Bacillati</taxon>
        <taxon>Actinomycetota</taxon>
        <taxon>Actinomycetes</taxon>
        <taxon>Streptosporangiales</taxon>
        <taxon>Thermomonosporaceae</taxon>
        <taxon>Actinomadura</taxon>
    </lineage>
</organism>
<reference evidence="2 3" key="1">
    <citation type="submission" date="2019-11" db="EMBL/GenBank/DDBJ databases">
        <authorList>
            <person name="Cao P."/>
        </authorList>
    </citation>
    <scope>NUCLEOTIDE SEQUENCE [LARGE SCALE GENOMIC DNA]</scope>
    <source>
        <strain evidence="2 3">NEAU-AAG5</strain>
    </source>
</reference>
<protein>
    <submittedName>
        <fullName evidence="2">Uncharacterized protein</fullName>
    </submittedName>
</protein>
<feature type="region of interest" description="Disordered" evidence="1">
    <location>
        <begin position="47"/>
        <end position="68"/>
    </location>
</feature>
<accession>A0A7K1L442</accession>
<sequence length="92" mass="10171">MIIVDERMMVLGARVAEIEALYTCVLETGDPRARRRLLAELARAGTRLSADASTGPSGRGAGPSPRLRRRIVRARRTADWIISRTDGRSRPN</sequence>
<proteinExistence type="predicted"/>
<comment type="caution">
    <text evidence="2">The sequence shown here is derived from an EMBL/GenBank/DDBJ whole genome shotgun (WGS) entry which is preliminary data.</text>
</comment>
<evidence type="ECO:0000256" key="1">
    <source>
        <dbReference type="SAM" id="MobiDB-lite"/>
    </source>
</evidence>
<dbReference type="EMBL" id="WOFH01000007">
    <property type="protein sequence ID" value="MUN39192.1"/>
    <property type="molecule type" value="Genomic_DNA"/>
</dbReference>
<name>A0A7K1L442_9ACTN</name>
<dbReference type="AlphaFoldDB" id="A0A7K1L442"/>
<gene>
    <name evidence="2" type="ORF">GNZ18_21700</name>
</gene>
<evidence type="ECO:0000313" key="3">
    <source>
        <dbReference type="Proteomes" id="UP000432015"/>
    </source>
</evidence>
<dbReference type="Proteomes" id="UP000432015">
    <property type="component" value="Unassembled WGS sequence"/>
</dbReference>